<keyword evidence="3" id="KW-1185">Reference proteome</keyword>
<proteinExistence type="predicted"/>
<feature type="compositionally biased region" description="Basic and acidic residues" evidence="1">
    <location>
        <begin position="46"/>
        <end position="60"/>
    </location>
</feature>
<feature type="compositionally biased region" description="Polar residues" evidence="1">
    <location>
        <begin position="1"/>
        <end position="10"/>
    </location>
</feature>
<evidence type="ECO:0000313" key="3">
    <source>
        <dbReference type="Proteomes" id="UP001500767"/>
    </source>
</evidence>
<reference evidence="3" key="1">
    <citation type="journal article" date="2019" name="Int. J. Syst. Evol. Microbiol.">
        <title>The Global Catalogue of Microorganisms (GCM) 10K type strain sequencing project: providing services to taxonomists for standard genome sequencing and annotation.</title>
        <authorList>
            <consortium name="The Broad Institute Genomics Platform"/>
            <consortium name="The Broad Institute Genome Sequencing Center for Infectious Disease"/>
            <person name="Wu L."/>
            <person name="Ma J."/>
        </authorList>
    </citation>
    <scope>NUCLEOTIDE SEQUENCE [LARGE SCALE GENOMIC DNA]</scope>
    <source>
        <strain evidence="3">JCM 16540</strain>
    </source>
</reference>
<evidence type="ECO:0000256" key="1">
    <source>
        <dbReference type="SAM" id="MobiDB-lite"/>
    </source>
</evidence>
<gene>
    <name evidence="2" type="ORF">GCM10022197_10140</name>
</gene>
<evidence type="ECO:0000313" key="2">
    <source>
        <dbReference type="EMBL" id="GAA3556938.1"/>
    </source>
</evidence>
<sequence>MSADQSQDVSGHTHEARDQTSTTGEGPGDSIRELLHPDQNVGVTEDAERHEEEASREAKEGPTGTRAPDPRDRP</sequence>
<feature type="region of interest" description="Disordered" evidence="1">
    <location>
        <begin position="1"/>
        <end position="74"/>
    </location>
</feature>
<comment type="caution">
    <text evidence="2">The sequence shown here is derived from an EMBL/GenBank/DDBJ whole genome shotgun (WGS) entry which is preliminary data.</text>
</comment>
<dbReference type="Proteomes" id="UP001500767">
    <property type="component" value="Unassembled WGS sequence"/>
</dbReference>
<organism evidence="2 3">
    <name type="scientific">Microlunatus spumicola</name>
    <dbReference type="NCBI Taxonomy" id="81499"/>
    <lineage>
        <taxon>Bacteria</taxon>
        <taxon>Bacillati</taxon>
        <taxon>Actinomycetota</taxon>
        <taxon>Actinomycetes</taxon>
        <taxon>Propionibacteriales</taxon>
        <taxon>Propionibacteriaceae</taxon>
        <taxon>Microlunatus</taxon>
    </lineage>
</organism>
<name>A0ABP6WVB5_9ACTN</name>
<accession>A0ABP6WVB5</accession>
<dbReference type="RefSeq" id="WP_204911949.1">
    <property type="nucleotide sequence ID" value="NZ_BAAAYR010000001.1"/>
</dbReference>
<protein>
    <submittedName>
        <fullName evidence="2">Uncharacterized protein</fullName>
    </submittedName>
</protein>
<dbReference type="EMBL" id="BAAAYR010000001">
    <property type="protein sequence ID" value="GAA3556938.1"/>
    <property type="molecule type" value="Genomic_DNA"/>
</dbReference>